<dbReference type="Proteomes" id="UP000682733">
    <property type="component" value="Unassembled WGS sequence"/>
</dbReference>
<accession>A0A8S2T3K2</accession>
<evidence type="ECO:0000313" key="1">
    <source>
        <dbReference type="EMBL" id="CAF1476399.1"/>
    </source>
</evidence>
<gene>
    <name evidence="1" type="ORF">OVA965_LOCUS35871</name>
    <name evidence="2" type="ORF">TMI583_LOCUS36852</name>
</gene>
<comment type="caution">
    <text evidence="2">The sequence shown here is derived from an EMBL/GenBank/DDBJ whole genome shotgun (WGS) entry which is preliminary data.</text>
</comment>
<reference evidence="2" key="1">
    <citation type="submission" date="2021-02" db="EMBL/GenBank/DDBJ databases">
        <authorList>
            <person name="Nowell W R."/>
        </authorList>
    </citation>
    <scope>NUCLEOTIDE SEQUENCE</scope>
</reference>
<dbReference type="AlphaFoldDB" id="A0A8S2T3K2"/>
<sequence length="168" mass="19485">LRQITFDQNKYICGVELIFDLAPNNLSLAFFAFIAFGRDYKVCGYNAQVRNNGLTFNHTPEKNAPLIGGLCQAVREICKGSNQQYSRLEDCINFMTNQVPFGTFDQGDQNSFVCRTIHVNYRQIYIVHMWEKQEVEHVRIKHHNPTIKRMWRADVLQVSANPRGNDEN</sequence>
<feature type="non-terminal residue" evidence="2">
    <location>
        <position position="168"/>
    </location>
</feature>
<protein>
    <submittedName>
        <fullName evidence="2">Uncharacterized protein</fullName>
    </submittedName>
</protein>
<name>A0A8S2T3K2_9BILA</name>
<dbReference type="EMBL" id="CAJOBA010053695">
    <property type="protein sequence ID" value="CAF4267438.1"/>
    <property type="molecule type" value="Genomic_DNA"/>
</dbReference>
<evidence type="ECO:0000313" key="3">
    <source>
        <dbReference type="Proteomes" id="UP000682733"/>
    </source>
</evidence>
<organism evidence="2 3">
    <name type="scientific">Didymodactylos carnosus</name>
    <dbReference type="NCBI Taxonomy" id="1234261"/>
    <lineage>
        <taxon>Eukaryota</taxon>
        <taxon>Metazoa</taxon>
        <taxon>Spiralia</taxon>
        <taxon>Gnathifera</taxon>
        <taxon>Rotifera</taxon>
        <taxon>Eurotatoria</taxon>
        <taxon>Bdelloidea</taxon>
        <taxon>Philodinida</taxon>
        <taxon>Philodinidae</taxon>
        <taxon>Didymodactylos</taxon>
    </lineage>
</organism>
<dbReference type="Proteomes" id="UP000677228">
    <property type="component" value="Unassembled WGS sequence"/>
</dbReference>
<evidence type="ECO:0000313" key="2">
    <source>
        <dbReference type="EMBL" id="CAF4267438.1"/>
    </source>
</evidence>
<dbReference type="EMBL" id="CAJNOK010031791">
    <property type="protein sequence ID" value="CAF1476399.1"/>
    <property type="molecule type" value="Genomic_DNA"/>
</dbReference>
<proteinExistence type="predicted"/>